<dbReference type="EC" id="2.4.99.23" evidence="10"/>
<dbReference type="InterPro" id="IPR011908">
    <property type="entry name" value="LipoPS_heptosylTferase-I"/>
</dbReference>
<gene>
    <name evidence="14" type="primary">waaC</name>
    <name evidence="14" type="ORF">J9253_16245</name>
</gene>
<evidence type="ECO:0000313" key="15">
    <source>
        <dbReference type="Proteomes" id="UP000672039"/>
    </source>
</evidence>
<dbReference type="InterPro" id="IPR002201">
    <property type="entry name" value="Glyco_trans_9"/>
</dbReference>
<organism evidence="14 15">
    <name type="scientific">Thiothrix litoralis</name>
    <dbReference type="NCBI Taxonomy" id="2891210"/>
    <lineage>
        <taxon>Bacteria</taxon>
        <taxon>Pseudomonadati</taxon>
        <taxon>Pseudomonadota</taxon>
        <taxon>Gammaproteobacteria</taxon>
        <taxon>Thiotrichales</taxon>
        <taxon>Thiotrichaceae</taxon>
        <taxon>Thiothrix</taxon>
    </lineage>
</organism>
<keyword evidence="15" id="KW-1185">Reference proteome</keyword>
<dbReference type="PANTHER" id="PTHR30160">
    <property type="entry name" value="TETRAACYLDISACCHARIDE 4'-KINASE-RELATED"/>
    <property type="match status" value="1"/>
</dbReference>
<evidence type="ECO:0000256" key="9">
    <source>
        <dbReference type="ARBA" id="ARBA00043995"/>
    </source>
</evidence>
<dbReference type="InterPro" id="IPR051199">
    <property type="entry name" value="LPS_LOS_Heptosyltrfase"/>
</dbReference>
<evidence type="ECO:0000256" key="8">
    <source>
        <dbReference type="ARBA" id="ARBA00023136"/>
    </source>
</evidence>
<evidence type="ECO:0000256" key="2">
    <source>
        <dbReference type="ARBA" id="ARBA00004713"/>
    </source>
</evidence>
<dbReference type="CDD" id="cd03789">
    <property type="entry name" value="GT9_LPS_heptosyltransferase"/>
    <property type="match status" value="1"/>
</dbReference>
<dbReference type="PANTHER" id="PTHR30160:SF19">
    <property type="entry name" value="LIPOPOLYSACCHARIDE HEPTOSYLTRANSFERASE 1"/>
    <property type="match status" value="1"/>
</dbReference>
<evidence type="ECO:0000256" key="7">
    <source>
        <dbReference type="ARBA" id="ARBA00022985"/>
    </source>
</evidence>
<evidence type="ECO:0000256" key="5">
    <source>
        <dbReference type="ARBA" id="ARBA00022676"/>
    </source>
</evidence>
<dbReference type="EMBL" id="CP072801">
    <property type="protein sequence ID" value="QTR45539.1"/>
    <property type="molecule type" value="Genomic_DNA"/>
</dbReference>
<comment type="pathway">
    <text evidence="2">Bacterial outer membrane biogenesis; LPS core biosynthesis.</text>
</comment>
<comment type="subcellular location">
    <subcellularLocation>
        <location evidence="1">Cell inner membrane</location>
        <topology evidence="1">Peripheral membrane protein</topology>
        <orientation evidence="1">Cytoplasmic side</orientation>
    </subcellularLocation>
</comment>
<comment type="similarity">
    <text evidence="9">Belongs to the glycosyltransferase 9 family.</text>
</comment>
<protein>
    <recommendedName>
        <fullName evidence="11">Lipopolysaccharide heptosyltransferase 1</fullName>
        <ecNumber evidence="10">2.4.99.23</ecNumber>
    </recommendedName>
    <alternativeName>
        <fullName evidence="12">ADP-heptose:lipopolysaccharide heptosyltransferase I</fullName>
    </alternativeName>
</protein>
<keyword evidence="6" id="KW-0808">Transferase</keyword>
<evidence type="ECO:0000256" key="11">
    <source>
        <dbReference type="ARBA" id="ARBA00044190"/>
    </source>
</evidence>
<evidence type="ECO:0000256" key="10">
    <source>
        <dbReference type="ARBA" id="ARBA00044041"/>
    </source>
</evidence>
<dbReference type="Gene3D" id="3.40.50.2000">
    <property type="entry name" value="Glycogen Phosphorylase B"/>
    <property type="match status" value="2"/>
</dbReference>
<evidence type="ECO:0000256" key="4">
    <source>
        <dbReference type="ARBA" id="ARBA00022519"/>
    </source>
</evidence>
<dbReference type="RefSeq" id="WP_210221943.1">
    <property type="nucleotide sequence ID" value="NZ_CP072801.1"/>
</dbReference>
<evidence type="ECO:0000313" key="14">
    <source>
        <dbReference type="EMBL" id="QTR45539.1"/>
    </source>
</evidence>
<evidence type="ECO:0000256" key="12">
    <source>
        <dbReference type="ARBA" id="ARBA00044330"/>
    </source>
</evidence>
<name>A0ABX7WV50_9GAMM</name>
<comment type="catalytic activity">
    <reaction evidence="13">
        <text>an alpha-Kdo-(2-&gt;4)-alpha-Kdo-(2-&gt;6)-lipid A + ADP-L-glycero-beta-D-manno-heptose = an L-alpha-D-Hep-(1-&gt;5)-[alpha-Kdo-(2-&gt;4)]-alpha-Kdo-(2-&gt;6)-lipid A + ADP + H(+)</text>
        <dbReference type="Rhea" id="RHEA:74067"/>
        <dbReference type="ChEBI" id="CHEBI:15378"/>
        <dbReference type="ChEBI" id="CHEBI:61506"/>
        <dbReference type="ChEBI" id="CHEBI:176431"/>
        <dbReference type="ChEBI" id="CHEBI:193068"/>
        <dbReference type="ChEBI" id="CHEBI:456216"/>
        <dbReference type="EC" id="2.4.99.23"/>
    </reaction>
</comment>
<keyword evidence="7" id="KW-0448">Lipopolysaccharide biosynthesis</keyword>
<dbReference type="Proteomes" id="UP000672039">
    <property type="component" value="Chromosome"/>
</dbReference>
<dbReference type="SUPFAM" id="SSF53756">
    <property type="entry name" value="UDP-Glycosyltransferase/glycogen phosphorylase"/>
    <property type="match status" value="1"/>
</dbReference>
<evidence type="ECO:0000256" key="1">
    <source>
        <dbReference type="ARBA" id="ARBA00004515"/>
    </source>
</evidence>
<dbReference type="Pfam" id="PF01075">
    <property type="entry name" value="Glyco_transf_9"/>
    <property type="match status" value="1"/>
</dbReference>
<evidence type="ECO:0000256" key="13">
    <source>
        <dbReference type="ARBA" id="ARBA00049201"/>
    </source>
</evidence>
<dbReference type="NCBIfam" id="TIGR02193">
    <property type="entry name" value="heptsyl_trn_I"/>
    <property type="match status" value="1"/>
</dbReference>
<keyword evidence="3" id="KW-1003">Cell membrane</keyword>
<sequence>MTPVRKILIIKTSSLGDVVHMLPAITDANHQQADLIIDWVVEENFAEVPAWHPSIRNILPIAVRRWRKHLFSKETWQEISQFRQRLQQEHYDAIIDTQGLLKSALIAMQAHGKRYGYDHHSSREPLASLSYQQGFSVAKQRHAITRNRLLMAHALGYSIESLPLDHGIAHSHYPLPSMTLPPRYVVALHGTSRVDKEWPETHWQTLISTLAQHGISTLLPWGNVREQQRAERLAQTVPGSVQVLPRCRLGELAAILQQALGVIGMDTGLMHIAAALDKPGLALYPVTQPALTGVQGNSHPAQATLLENLSGVETQDADAVSQRLLSLLAD</sequence>
<keyword evidence="8" id="KW-0472">Membrane</keyword>
<accession>A0ABX7WV50</accession>
<reference evidence="14 15" key="1">
    <citation type="submission" date="2021-04" db="EMBL/GenBank/DDBJ databases">
        <title>Genomics, taxonomy and metabolism of representatives of sulfur bacteria of the genus Thiothrix: Thiothrix fructosivorans QT, Thiothrix unzii A1T and three new species, Thiothrix subterranea sp. nov., Thiothrix litoralis sp. nov. and 'Candidatus Thiothrix anitrata' sp. nov.</title>
        <authorList>
            <person name="Ravin N.V."/>
            <person name="Smolyakov D."/>
            <person name="Rudenko T.S."/>
            <person name="Mardanov A.V."/>
            <person name="Beletsky A.V."/>
            <person name="Markov N.D."/>
            <person name="Fomenkov A.I."/>
            <person name="Roberts R.J."/>
            <person name="Karnachuk O.V."/>
            <person name="Novikov A."/>
            <person name="Grabovich M.Y."/>
        </authorList>
    </citation>
    <scope>NUCLEOTIDE SEQUENCE [LARGE SCALE GENOMIC DNA]</scope>
    <source>
        <strain evidence="14 15">AS</strain>
    </source>
</reference>
<proteinExistence type="inferred from homology"/>
<evidence type="ECO:0000256" key="3">
    <source>
        <dbReference type="ARBA" id="ARBA00022475"/>
    </source>
</evidence>
<evidence type="ECO:0000256" key="6">
    <source>
        <dbReference type="ARBA" id="ARBA00022679"/>
    </source>
</evidence>
<keyword evidence="4" id="KW-0997">Cell inner membrane</keyword>
<keyword evidence="5" id="KW-0328">Glycosyltransferase</keyword>